<dbReference type="SUPFAM" id="SSF57196">
    <property type="entry name" value="EGF/Laminin"/>
    <property type="match status" value="2"/>
</dbReference>
<dbReference type="PROSITE" id="PS00010">
    <property type="entry name" value="ASX_HYDROXYL"/>
    <property type="match status" value="3"/>
</dbReference>
<dbReference type="OrthoDB" id="6286622at2759"/>
<dbReference type="SMART" id="SM00181">
    <property type="entry name" value="EGF"/>
    <property type="match status" value="6"/>
</dbReference>
<keyword evidence="3 8" id="KW-0245">EGF-like domain</keyword>
<evidence type="ECO:0000259" key="10">
    <source>
        <dbReference type="PROSITE" id="PS50026"/>
    </source>
</evidence>
<dbReference type="Pfam" id="PF07645">
    <property type="entry name" value="EGF_CA"/>
    <property type="match status" value="1"/>
</dbReference>
<dbReference type="GO" id="GO:0005576">
    <property type="term" value="C:extracellular region"/>
    <property type="evidence" value="ECO:0007669"/>
    <property type="project" value="UniProtKB-SubCell"/>
</dbReference>
<sequence>MLYKVDEKYYFQISSTVTTYYRKCYTSHCCSGYTGSSCSQAICYGSTSCPNGGTCSLPDTCLCASGFDGLQCSDINECQLGTHNCQQLCSNKNGSFTCSCRTGYTLNIDQTTCTDIDECLYNNGGCSEYCRNVDGFYECYCQTGLHLGSDEKICIDIDECSSNIGGCEQVCENYYAGFRCECYPGFSIATDEKSCQDVDECLQSNKYTQSCNNTIGSYVCSCHPGSQLERDGFTCTDINECLLSNDTCDDECINTNGSFYCKCNSDSRFLSEDGVSCIAHVKDKSYKSIAIGLGTGISLAFLVVAVLFVVLKTRRKKPSIQNGTYNI</sequence>
<evidence type="ECO:0000256" key="8">
    <source>
        <dbReference type="PROSITE-ProRule" id="PRU00076"/>
    </source>
</evidence>
<dbReference type="Pfam" id="PF12662">
    <property type="entry name" value="cEGF"/>
    <property type="match status" value="2"/>
</dbReference>
<evidence type="ECO:0000256" key="2">
    <source>
        <dbReference type="ARBA" id="ARBA00022525"/>
    </source>
</evidence>
<organism evidence="11 12">
    <name type="scientific">Mytilus coruscus</name>
    <name type="common">Sea mussel</name>
    <dbReference type="NCBI Taxonomy" id="42192"/>
    <lineage>
        <taxon>Eukaryota</taxon>
        <taxon>Metazoa</taxon>
        <taxon>Spiralia</taxon>
        <taxon>Lophotrochozoa</taxon>
        <taxon>Mollusca</taxon>
        <taxon>Bivalvia</taxon>
        <taxon>Autobranchia</taxon>
        <taxon>Pteriomorphia</taxon>
        <taxon>Mytilida</taxon>
        <taxon>Mytiloidea</taxon>
        <taxon>Mytilidae</taxon>
        <taxon>Mytilinae</taxon>
        <taxon>Mytilus</taxon>
    </lineage>
</organism>
<dbReference type="SMART" id="SM00179">
    <property type="entry name" value="EGF_CA"/>
    <property type="match status" value="5"/>
</dbReference>
<evidence type="ECO:0000313" key="11">
    <source>
        <dbReference type="EMBL" id="CAC5419920.1"/>
    </source>
</evidence>
<dbReference type="FunFam" id="2.10.25.10:FF:000240">
    <property type="entry name" value="Vitamin K-dependent protein S"/>
    <property type="match status" value="2"/>
</dbReference>
<evidence type="ECO:0000256" key="5">
    <source>
        <dbReference type="ARBA" id="ARBA00022737"/>
    </source>
</evidence>
<comment type="subcellular location">
    <subcellularLocation>
        <location evidence="1">Secreted</location>
    </subcellularLocation>
</comment>
<dbReference type="AlphaFoldDB" id="A0A6J8EHF0"/>
<dbReference type="Pfam" id="PF14670">
    <property type="entry name" value="FXa_inhibition"/>
    <property type="match status" value="1"/>
</dbReference>
<dbReference type="InterPro" id="IPR052080">
    <property type="entry name" value="vWF_C/EGF_Fibrillin"/>
</dbReference>
<dbReference type="InterPro" id="IPR000742">
    <property type="entry name" value="EGF"/>
</dbReference>
<gene>
    <name evidence="11" type="ORF">MCOR_52200</name>
</gene>
<feature type="transmembrane region" description="Helical" evidence="9">
    <location>
        <begin position="289"/>
        <end position="311"/>
    </location>
</feature>
<comment type="caution">
    <text evidence="8">Lacks conserved residue(s) required for the propagation of feature annotation.</text>
</comment>
<dbReference type="InterPro" id="IPR000152">
    <property type="entry name" value="EGF-type_Asp/Asn_hydroxyl_site"/>
</dbReference>
<keyword evidence="2" id="KW-0964">Secreted</keyword>
<dbReference type="InterPro" id="IPR009030">
    <property type="entry name" value="Growth_fac_rcpt_cys_sf"/>
</dbReference>
<keyword evidence="9" id="KW-0472">Membrane</keyword>
<dbReference type="InterPro" id="IPR049883">
    <property type="entry name" value="NOTCH1_EGF-like"/>
</dbReference>
<evidence type="ECO:0000256" key="9">
    <source>
        <dbReference type="SAM" id="Phobius"/>
    </source>
</evidence>
<feature type="domain" description="EGF-like" evidence="10">
    <location>
        <begin position="39"/>
        <end position="73"/>
    </location>
</feature>
<dbReference type="GO" id="GO:0005509">
    <property type="term" value="F:calcium ion binding"/>
    <property type="evidence" value="ECO:0007669"/>
    <property type="project" value="InterPro"/>
</dbReference>
<dbReference type="FunFam" id="2.10.25.10:FF:000005">
    <property type="entry name" value="Fibrillin 2"/>
    <property type="match status" value="1"/>
</dbReference>
<dbReference type="InterPro" id="IPR018097">
    <property type="entry name" value="EGF_Ca-bd_CS"/>
</dbReference>
<dbReference type="Proteomes" id="UP000507470">
    <property type="component" value="Unassembled WGS sequence"/>
</dbReference>
<evidence type="ECO:0000256" key="6">
    <source>
        <dbReference type="ARBA" id="ARBA00023157"/>
    </source>
</evidence>
<keyword evidence="5" id="KW-0677">Repeat</keyword>
<protein>
    <submittedName>
        <fullName evidence="11">EGF-containing fibulin-like extracellular matrix protein 1,Fibrillin-1,Fibulin-1,Fibulin-5,Fibrillin-2</fullName>
    </submittedName>
</protein>
<dbReference type="PANTHER" id="PTHR47333:SF4">
    <property type="entry name" value="EGF-LIKE DOMAIN-CONTAINING PROTEIN"/>
    <property type="match status" value="1"/>
</dbReference>
<keyword evidence="12" id="KW-1185">Reference proteome</keyword>
<keyword evidence="9" id="KW-1133">Transmembrane helix</keyword>
<dbReference type="PROSITE" id="PS00022">
    <property type="entry name" value="EGF_1"/>
    <property type="match status" value="1"/>
</dbReference>
<proteinExistence type="predicted"/>
<reference evidence="11 12" key="1">
    <citation type="submission" date="2020-06" db="EMBL/GenBank/DDBJ databases">
        <authorList>
            <person name="Li R."/>
            <person name="Bekaert M."/>
        </authorList>
    </citation>
    <scope>NUCLEOTIDE SEQUENCE [LARGE SCALE GENOMIC DNA]</scope>
    <source>
        <strain evidence="12">wild</strain>
    </source>
</reference>
<evidence type="ECO:0000256" key="7">
    <source>
        <dbReference type="ARBA" id="ARBA00023180"/>
    </source>
</evidence>
<dbReference type="EMBL" id="CACVKT020009063">
    <property type="protein sequence ID" value="CAC5419920.1"/>
    <property type="molecule type" value="Genomic_DNA"/>
</dbReference>
<feature type="disulfide bond" evidence="8">
    <location>
        <begin position="63"/>
        <end position="72"/>
    </location>
</feature>
<keyword evidence="4" id="KW-0732">Signal</keyword>
<dbReference type="PROSITE" id="PS01186">
    <property type="entry name" value="EGF_2"/>
    <property type="match status" value="3"/>
</dbReference>
<dbReference type="PROSITE" id="PS01187">
    <property type="entry name" value="EGF_CA"/>
    <property type="match status" value="2"/>
</dbReference>
<accession>A0A6J8EHF0</accession>
<dbReference type="Gene3D" id="2.10.25.10">
    <property type="entry name" value="Laminin"/>
    <property type="match status" value="6"/>
</dbReference>
<dbReference type="SUPFAM" id="SSF57184">
    <property type="entry name" value="Growth factor receptor domain"/>
    <property type="match status" value="1"/>
</dbReference>
<dbReference type="PROSITE" id="PS50026">
    <property type="entry name" value="EGF_3"/>
    <property type="match status" value="2"/>
</dbReference>
<dbReference type="PANTHER" id="PTHR47333">
    <property type="entry name" value="VON WILLEBRAND FACTOR C AND EGF DOMAIN-CONTAINING PROTEIN"/>
    <property type="match status" value="1"/>
</dbReference>
<name>A0A6J8EHF0_MYTCO</name>
<keyword evidence="9" id="KW-0812">Transmembrane</keyword>
<feature type="domain" description="EGF-like" evidence="10">
    <location>
        <begin position="74"/>
        <end position="114"/>
    </location>
</feature>
<evidence type="ECO:0000313" key="12">
    <source>
        <dbReference type="Proteomes" id="UP000507470"/>
    </source>
</evidence>
<evidence type="ECO:0000256" key="3">
    <source>
        <dbReference type="ARBA" id="ARBA00022536"/>
    </source>
</evidence>
<dbReference type="InterPro" id="IPR001881">
    <property type="entry name" value="EGF-like_Ca-bd_dom"/>
</dbReference>
<keyword evidence="6 8" id="KW-1015">Disulfide bond</keyword>
<evidence type="ECO:0000256" key="4">
    <source>
        <dbReference type="ARBA" id="ARBA00022729"/>
    </source>
</evidence>
<evidence type="ECO:0000256" key="1">
    <source>
        <dbReference type="ARBA" id="ARBA00004613"/>
    </source>
</evidence>
<keyword evidence="7" id="KW-0325">Glycoprotein</keyword>
<dbReference type="InterPro" id="IPR026823">
    <property type="entry name" value="cEGF"/>
</dbReference>